<dbReference type="SUPFAM" id="SSF52047">
    <property type="entry name" value="RNI-like"/>
    <property type="match status" value="1"/>
</dbReference>
<dbReference type="GeneID" id="62200891"/>
<name>A0A8H7BG86_9PLEO</name>
<evidence type="ECO:0000313" key="1">
    <source>
        <dbReference type="EMBL" id="KAF7678918.1"/>
    </source>
</evidence>
<dbReference type="RefSeq" id="XP_038788991.1">
    <property type="nucleotide sequence ID" value="XM_038927713.1"/>
</dbReference>
<dbReference type="EMBL" id="JAAABM010000003">
    <property type="protein sequence ID" value="KAF7678918.1"/>
    <property type="molecule type" value="Genomic_DNA"/>
</dbReference>
<dbReference type="Gene3D" id="3.80.10.10">
    <property type="entry name" value="Ribonuclease Inhibitor"/>
    <property type="match status" value="1"/>
</dbReference>
<dbReference type="InterPro" id="IPR032675">
    <property type="entry name" value="LRR_dom_sf"/>
</dbReference>
<reference evidence="1" key="1">
    <citation type="submission" date="2020-01" db="EMBL/GenBank/DDBJ databases">
        <authorList>
            <person name="Feng Z.H.Z."/>
        </authorList>
    </citation>
    <scope>NUCLEOTIDE SEQUENCE</scope>
    <source>
        <strain evidence="1">CBS107.38</strain>
    </source>
</reference>
<accession>A0A8H7BG86</accession>
<keyword evidence="2" id="KW-1185">Reference proteome</keyword>
<evidence type="ECO:0000313" key="2">
    <source>
        <dbReference type="Proteomes" id="UP000596902"/>
    </source>
</evidence>
<gene>
    <name evidence="1" type="ORF">GT037_002666</name>
</gene>
<dbReference type="Proteomes" id="UP000596902">
    <property type="component" value="Unassembled WGS sequence"/>
</dbReference>
<evidence type="ECO:0008006" key="3">
    <source>
        <dbReference type="Google" id="ProtNLM"/>
    </source>
</evidence>
<proteinExistence type="predicted"/>
<protein>
    <recommendedName>
        <fullName evidence="3">F-box domain-containing protein</fullName>
    </recommendedName>
</protein>
<reference evidence="1" key="2">
    <citation type="submission" date="2020-08" db="EMBL/GenBank/DDBJ databases">
        <title>Draft Genome Sequence of Cumin Blight Pathogen Alternaria burnsii.</title>
        <authorList>
            <person name="Feng Z."/>
        </authorList>
    </citation>
    <scope>NUCLEOTIDE SEQUENCE</scope>
    <source>
        <strain evidence="1">CBS107.38</strain>
    </source>
</reference>
<dbReference type="AlphaFoldDB" id="A0A8H7BG86"/>
<sequence length="812" mass="92102">MTRINAISTSQLRFHYTLLFLKTTLVKSITMACADLSFIKLKKAMSTFADLPTEMVQNVFEFVRQRPDQRAVCLVSRLWRKNMAPVMWKKLETNLTSPGSGSLKTLLEPNSNILPHVRELKICSLTFVHDMEDRLRLLIAALPRDKLRAIHCTYYIGDLTFQQLLLSQRKLESIQVATAFTHLSQEGDPYFLSYDYHSWTASMMSEVKQIQFDHSVEEDGQPEKTFRILRAAFDACPKLEDLIFIDSRTFPDSLQDILSYAIGGQLFFQLTSVTFESLNLVPHGSQPFCHNFNVTKLQKMNIMSCENVIQFLDSLTKSYSGTSGALKVLSMQLLEDDPTPVETISSVEGFLKACPKLKDLSLELATCPLVGKDFLLSHADTLRSLVVSTLGPEQRVYSKQGLGSILKACKRLRCLAINFPRIRLGSVTKPGRDLHFNESEEGSEGLLALISRYSSLHTLGMLNLPELTFDYYANDHRTLAMASDQVILQSYNSAMQSFANQVFRYMAQHGTSLNVFHVEAESMSGNPADTTVVPLFHRWRDFTYIGGHIQGGSGIHVAVHVPLKAAYREFPDNFIIQNFARRSYIFSSRQEQQAPHRHCTCLFPHPSMAPTTFSDLPPEMVRNVFAFVRQKPDQGAICLVSRAWKDHMAPMMWEDFETDLDTVSPQSMFPFALLTTPPLTDFQTVISKTTTIRAFRIFTVTKHDFWDATDDGNLLPMRHTTLLQVLMQNLANQIMRFMVKQGSNLKILSFKPAEVDEELPGQKLIRDGNGHRWPEYHYCRGHATDITGTSVVIAHPLRNIALEFPGYAEFLD</sequence>
<comment type="caution">
    <text evidence="1">The sequence shown here is derived from an EMBL/GenBank/DDBJ whole genome shotgun (WGS) entry which is preliminary data.</text>
</comment>
<organism evidence="1 2">
    <name type="scientific">Alternaria burnsii</name>
    <dbReference type="NCBI Taxonomy" id="1187904"/>
    <lineage>
        <taxon>Eukaryota</taxon>
        <taxon>Fungi</taxon>
        <taxon>Dikarya</taxon>
        <taxon>Ascomycota</taxon>
        <taxon>Pezizomycotina</taxon>
        <taxon>Dothideomycetes</taxon>
        <taxon>Pleosporomycetidae</taxon>
        <taxon>Pleosporales</taxon>
        <taxon>Pleosporineae</taxon>
        <taxon>Pleosporaceae</taxon>
        <taxon>Alternaria</taxon>
        <taxon>Alternaria sect. Alternaria</taxon>
    </lineage>
</organism>